<comment type="caution">
    <text evidence="1">The sequence shown here is derived from an EMBL/GenBank/DDBJ whole genome shotgun (WGS) entry which is preliminary data.</text>
</comment>
<dbReference type="Proteomes" id="UP001597114">
    <property type="component" value="Unassembled WGS sequence"/>
</dbReference>
<dbReference type="EMBL" id="JBHUCO010000012">
    <property type="protein sequence ID" value="MFD1518440.1"/>
    <property type="molecule type" value="Genomic_DNA"/>
</dbReference>
<sequence>MLSPDVPVRASAGGTRPLRSLARDGLLLLLTDVGDVDERDVTGCGPVRVVRLSAFADICGESPISGRLPLTGMSGPTAAKRIFVPNTENHAIRLFLPVSGST</sequence>
<keyword evidence="2" id="KW-1185">Reference proteome</keyword>
<gene>
    <name evidence="1" type="ORF">ACFSJD_13155</name>
</gene>
<reference evidence="2" key="1">
    <citation type="journal article" date="2019" name="Int. J. Syst. Evol. Microbiol.">
        <title>The Global Catalogue of Microorganisms (GCM) 10K type strain sequencing project: providing services to taxonomists for standard genome sequencing and annotation.</title>
        <authorList>
            <consortium name="The Broad Institute Genomics Platform"/>
            <consortium name="The Broad Institute Genome Sequencing Center for Infectious Disease"/>
            <person name="Wu L."/>
            <person name="Ma J."/>
        </authorList>
    </citation>
    <scope>NUCLEOTIDE SEQUENCE [LARGE SCALE GENOMIC DNA]</scope>
    <source>
        <strain evidence="2">CCM 7043</strain>
    </source>
</reference>
<dbReference type="RefSeq" id="WP_344720720.1">
    <property type="nucleotide sequence ID" value="NZ_BAAAUS010000006.1"/>
</dbReference>
<organism evidence="1 2">
    <name type="scientific">Pseudonocardia yunnanensis</name>
    <dbReference type="NCBI Taxonomy" id="58107"/>
    <lineage>
        <taxon>Bacteria</taxon>
        <taxon>Bacillati</taxon>
        <taxon>Actinomycetota</taxon>
        <taxon>Actinomycetes</taxon>
        <taxon>Pseudonocardiales</taxon>
        <taxon>Pseudonocardiaceae</taxon>
        <taxon>Pseudonocardia</taxon>
    </lineage>
</organism>
<protein>
    <submittedName>
        <fullName evidence="1">Uncharacterized protein</fullName>
    </submittedName>
</protein>
<name>A0ABW4EVQ1_9PSEU</name>
<accession>A0ABW4EVQ1</accession>
<evidence type="ECO:0000313" key="1">
    <source>
        <dbReference type="EMBL" id="MFD1518440.1"/>
    </source>
</evidence>
<proteinExistence type="predicted"/>
<evidence type="ECO:0000313" key="2">
    <source>
        <dbReference type="Proteomes" id="UP001597114"/>
    </source>
</evidence>